<dbReference type="GO" id="GO:0000287">
    <property type="term" value="F:magnesium ion binding"/>
    <property type="evidence" value="ECO:0007669"/>
    <property type="project" value="InterPro"/>
</dbReference>
<feature type="domain" description="Thiamine pyrophosphate enzyme N-terminal TPP-binding" evidence="6">
    <location>
        <begin position="5"/>
        <end position="120"/>
    </location>
</feature>
<evidence type="ECO:0000259" key="5">
    <source>
        <dbReference type="Pfam" id="PF02775"/>
    </source>
</evidence>
<dbReference type="PANTHER" id="PTHR18968">
    <property type="entry name" value="THIAMINE PYROPHOSPHATE ENZYMES"/>
    <property type="match status" value="1"/>
</dbReference>
<dbReference type="FunFam" id="3.40.50.970:FF:000007">
    <property type="entry name" value="Acetolactate synthase"/>
    <property type="match status" value="1"/>
</dbReference>
<dbReference type="GO" id="GO:0030976">
    <property type="term" value="F:thiamine pyrophosphate binding"/>
    <property type="evidence" value="ECO:0007669"/>
    <property type="project" value="InterPro"/>
</dbReference>
<evidence type="ECO:0000256" key="2">
    <source>
        <dbReference type="ARBA" id="ARBA00023052"/>
    </source>
</evidence>
<dbReference type="CDD" id="cd07035">
    <property type="entry name" value="TPP_PYR_POX_like"/>
    <property type="match status" value="1"/>
</dbReference>
<dbReference type="InterPro" id="IPR000399">
    <property type="entry name" value="TPP-bd_CS"/>
</dbReference>
<dbReference type="RefSeq" id="WP_061968067.1">
    <property type="nucleotide sequence ID" value="NZ_FMAV01000001.1"/>
</dbReference>
<dbReference type="GO" id="GO:0003984">
    <property type="term" value="F:acetolactate synthase activity"/>
    <property type="evidence" value="ECO:0007669"/>
    <property type="project" value="TreeGrafter"/>
</dbReference>
<name>A0A0V8JCU8_9BACL</name>
<dbReference type="CDD" id="cd00568">
    <property type="entry name" value="TPP_enzymes"/>
    <property type="match status" value="1"/>
</dbReference>
<dbReference type="OrthoDB" id="4494979at2"/>
<sequence>MKKKMTGAQAVVECIRREGVDQVFCVPGESYLSVLDAIYETEEINLISARHEGGASFMAEGYAKATNKPGVCMATRGVGGANLSIGVHTAMQDSTPMVVFLGQVHSHFRTREGFQEVNQENFFAPISKWTIEITDTHRIPELVQRAFRIAKSGRPGPVVVGLPVDVIDAEVEMEIGQVITIPKPAPGKDEVARALSLISQAKHPIMIAGGGVVRSGAHEPLIQFAESMALPVLSSFRRHDVFPNHHSQYLGHIGLGTPKNILETVKTADLIVAVGMRFSEIVTQGYSLFSKEQTIIHIDIDPNSIGKVYNPALGIVADAGEALNALVEASNQYQPETKKERLDWISERRRLYGQWIHDELDQSGKLNMKKLLADLQRLTPADAIITNDAGNFCGWLHQFYQFEQPGTYIGPTNGAMGYGFPAAVGAKLAHPDRVVVSLSGDGGFMMTMQEFETAVRYKVPVIALVFNNNMYGTIRMHQEREYPERISGTLLTNPDYAQLAKLFGGHGEYIDSNEEFEAAFTRALQSGKPSIIEVAISPEQISVSATIEDLRKAKVQLLKA</sequence>
<keyword evidence="2 3" id="KW-0786">Thiamine pyrophosphate</keyword>
<comment type="similarity">
    <text evidence="1 3">Belongs to the TPP enzyme family.</text>
</comment>
<protein>
    <submittedName>
        <fullName evidence="7">Acetolactate synthase</fullName>
    </submittedName>
</protein>
<dbReference type="Gene3D" id="3.40.50.1220">
    <property type="entry name" value="TPP-binding domain"/>
    <property type="match status" value="1"/>
</dbReference>
<dbReference type="InterPro" id="IPR012000">
    <property type="entry name" value="Thiamin_PyroP_enz_cen_dom"/>
</dbReference>
<dbReference type="InterPro" id="IPR029061">
    <property type="entry name" value="THDP-binding"/>
</dbReference>
<dbReference type="Gene3D" id="3.40.50.970">
    <property type="match status" value="2"/>
</dbReference>
<dbReference type="Proteomes" id="UP000054099">
    <property type="component" value="Unassembled WGS sequence"/>
</dbReference>
<dbReference type="NCBIfam" id="NF006052">
    <property type="entry name" value="PRK08199.1"/>
    <property type="match status" value="1"/>
</dbReference>
<dbReference type="GO" id="GO:0009097">
    <property type="term" value="P:isoleucine biosynthetic process"/>
    <property type="evidence" value="ECO:0007669"/>
    <property type="project" value="TreeGrafter"/>
</dbReference>
<gene>
    <name evidence="7" type="ORF">AS030_02615</name>
</gene>
<evidence type="ECO:0000259" key="6">
    <source>
        <dbReference type="Pfam" id="PF02776"/>
    </source>
</evidence>
<reference evidence="7 8" key="1">
    <citation type="journal article" date="2014" name="Antonie Van Leeuwenhoek">
        <title>Fictibacillus enclensis sp. nov., isolated from marine sediment.</title>
        <authorList>
            <person name="Dastager S.G."/>
            <person name="Mawlankar R."/>
            <person name="Srinivasan K."/>
            <person name="Tang S.K."/>
            <person name="Lee J.C."/>
            <person name="Ramana V.V."/>
            <person name="Shouche Y.S."/>
        </authorList>
    </citation>
    <scope>NUCLEOTIDE SEQUENCE [LARGE SCALE GENOMIC DNA]</scope>
    <source>
        <strain evidence="7 8">NIO-1003</strain>
    </source>
</reference>
<dbReference type="GO" id="GO:0050660">
    <property type="term" value="F:flavin adenine dinucleotide binding"/>
    <property type="evidence" value="ECO:0007669"/>
    <property type="project" value="TreeGrafter"/>
</dbReference>
<dbReference type="SUPFAM" id="SSF52467">
    <property type="entry name" value="DHS-like NAD/FAD-binding domain"/>
    <property type="match status" value="1"/>
</dbReference>
<dbReference type="PANTHER" id="PTHR18968:SF120">
    <property type="entry name" value="ACETOLACTATE SYNTHASE LARGE SUBUNIT"/>
    <property type="match status" value="1"/>
</dbReference>
<dbReference type="Pfam" id="PF02775">
    <property type="entry name" value="TPP_enzyme_C"/>
    <property type="match status" value="1"/>
</dbReference>
<dbReference type="GO" id="GO:0005948">
    <property type="term" value="C:acetolactate synthase complex"/>
    <property type="evidence" value="ECO:0007669"/>
    <property type="project" value="TreeGrafter"/>
</dbReference>
<evidence type="ECO:0000256" key="1">
    <source>
        <dbReference type="ARBA" id="ARBA00007812"/>
    </source>
</evidence>
<dbReference type="InterPro" id="IPR045229">
    <property type="entry name" value="TPP_enz"/>
</dbReference>
<dbReference type="AlphaFoldDB" id="A0A0V8JCU8"/>
<organism evidence="7 8">
    <name type="scientific">Fictibacillus enclensis</name>
    <dbReference type="NCBI Taxonomy" id="1017270"/>
    <lineage>
        <taxon>Bacteria</taxon>
        <taxon>Bacillati</taxon>
        <taxon>Bacillota</taxon>
        <taxon>Bacilli</taxon>
        <taxon>Bacillales</taxon>
        <taxon>Fictibacillaceae</taxon>
        <taxon>Fictibacillus</taxon>
    </lineage>
</organism>
<dbReference type="Pfam" id="PF00205">
    <property type="entry name" value="TPP_enzyme_M"/>
    <property type="match status" value="1"/>
</dbReference>
<keyword evidence="8" id="KW-1185">Reference proteome</keyword>
<evidence type="ECO:0000313" key="7">
    <source>
        <dbReference type="EMBL" id="KSU84464.1"/>
    </source>
</evidence>
<evidence type="ECO:0000313" key="8">
    <source>
        <dbReference type="Proteomes" id="UP000054099"/>
    </source>
</evidence>
<proteinExistence type="inferred from homology"/>
<accession>A0A0V8JCU8</accession>
<evidence type="ECO:0000259" key="4">
    <source>
        <dbReference type="Pfam" id="PF00205"/>
    </source>
</evidence>
<dbReference type="SUPFAM" id="SSF52518">
    <property type="entry name" value="Thiamin diphosphate-binding fold (THDP-binding)"/>
    <property type="match status" value="2"/>
</dbReference>
<dbReference type="InterPro" id="IPR029035">
    <property type="entry name" value="DHS-like_NAD/FAD-binding_dom"/>
</dbReference>
<dbReference type="EMBL" id="LNQN01000001">
    <property type="protein sequence ID" value="KSU84464.1"/>
    <property type="molecule type" value="Genomic_DNA"/>
</dbReference>
<feature type="domain" description="Thiamine pyrophosphate enzyme TPP-binding" evidence="5">
    <location>
        <begin position="388"/>
        <end position="534"/>
    </location>
</feature>
<feature type="domain" description="Thiamine pyrophosphate enzyme central" evidence="4">
    <location>
        <begin position="191"/>
        <end position="326"/>
    </location>
</feature>
<comment type="caution">
    <text evidence="7">The sequence shown here is derived from an EMBL/GenBank/DDBJ whole genome shotgun (WGS) entry which is preliminary data.</text>
</comment>
<dbReference type="InterPro" id="IPR011766">
    <property type="entry name" value="TPP_enzyme_TPP-bd"/>
</dbReference>
<dbReference type="GO" id="GO:0009099">
    <property type="term" value="P:L-valine biosynthetic process"/>
    <property type="evidence" value="ECO:0007669"/>
    <property type="project" value="TreeGrafter"/>
</dbReference>
<dbReference type="PROSITE" id="PS00187">
    <property type="entry name" value="TPP_ENZYMES"/>
    <property type="match status" value="1"/>
</dbReference>
<dbReference type="Pfam" id="PF02776">
    <property type="entry name" value="TPP_enzyme_N"/>
    <property type="match status" value="1"/>
</dbReference>
<dbReference type="InterPro" id="IPR012001">
    <property type="entry name" value="Thiamin_PyroP_enz_TPP-bd_dom"/>
</dbReference>
<evidence type="ECO:0000256" key="3">
    <source>
        <dbReference type="RuleBase" id="RU362132"/>
    </source>
</evidence>